<name>A0A1H5X663_9ACTN</name>
<evidence type="ECO:0000313" key="4">
    <source>
        <dbReference type="Proteomes" id="UP000236723"/>
    </source>
</evidence>
<dbReference type="InterPro" id="IPR012312">
    <property type="entry name" value="Hemerythrin-like"/>
</dbReference>
<dbReference type="CDD" id="cd12108">
    <property type="entry name" value="Hr-like"/>
    <property type="match status" value="1"/>
</dbReference>
<reference evidence="4" key="1">
    <citation type="submission" date="2016-10" db="EMBL/GenBank/DDBJ databases">
        <authorList>
            <person name="Varghese N."/>
            <person name="Submissions S."/>
        </authorList>
    </citation>
    <scope>NUCLEOTIDE SEQUENCE [LARGE SCALE GENOMIC DNA]</scope>
    <source>
        <strain evidence="4">DSM 43163</strain>
    </source>
</reference>
<sequence>MQDGQRDVIAVLTHDHRELEELFDRFTALPVTDTRTRREVTDQVIIELVRHAVAEEQYLYPAVRRHLPDGDRIADKEIADHAAAERTMKELERIDTGDHRFDDVFGRLEREVREHIAEEEDLLFPRLRSVCDGETLVDLGAKVERAKKTAPTRPHPSTPDTPPLNRLLDPGTGLVDRARDLVARRGR</sequence>
<organism evidence="3 4">
    <name type="scientific">Thermomonospora echinospora</name>
    <dbReference type="NCBI Taxonomy" id="1992"/>
    <lineage>
        <taxon>Bacteria</taxon>
        <taxon>Bacillati</taxon>
        <taxon>Actinomycetota</taxon>
        <taxon>Actinomycetes</taxon>
        <taxon>Streptosporangiales</taxon>
        <taxon>Thermomonosporaceae</taxon>
        <taxon>Thermomonospora</taxon>
    </lineage>
</organism>
<proteinExistence type="predicted"/>
<dbReference type="PANTHER" id="PTHR35585">
    <property type="entry name" value="HHE DOMAIN PROTEIN (AFU_ORTHOLOGUE AFUA_4G00730)"/>
    <property type="match status" value="1"/>
</dbReference>
<dbReference type="EMBL" id="FNVO01000003">
    <property type="protein sequence ID" value="SEG07244.1"/>
    <property type="molecule type" value="Genomic_DNA"/>
</dbReference>
<accession>A0A1H5X663</accession>
<evidence type="ECO:0000256" key="1">
    <source>
        <dbReference type="SAM" id="MobiDB-lite"/>
    </source>
</evidence>
<dbReference type="Proteomes" id="UP000236723">
    <property type="component" value="Unassembled WGS sequence"/>
</dbReference>
<feature type="compositionally biased region" description="Basic and acidic residues" evidence="1">
    <location>
        <begin position="176"/>
        <end position="187"/>
    </location>
</feature>
<feature type="compositionally biased region" description="Pro residues" evidence="1">
    <location>
        <begin position="153"/>
        <end position="162"/>
    </location>
</feature>
<dbReference type="AlphaFoldDB" id="A0A1H5X663"/>
<gene>
    <name evidence="3" type="ORF">SAMN04489712_103106</name>
</gene>
<dbReference type="PANTHER" id="PTHR35585:SF1">
    <property type="entry name" value="HHE DOMAIN PROTEIN (AFU_ORTHOLOGUE AFUA_4G00730)"/>
    <property type="match status" value="1"/>
</dbReference>
<feature type="domain" description="Hemerythrin-like" evidence="2">
    <location>
        <begin position="8"/>
        <end position="127"/>
    </location>
</feature>
<protein>
    <submittedName>
        <fullName evidence="3">Hemerythrin HHE cation binding domain-containing protein</fullName>
    </submittedName>
</protein>
<dbReference type="RefSeq" id="WP_103937078.1">
    <property type="nucleotide sequence ID" value="NZ_FNVO01000003.1"/>
</dbReference>
<feature type="region of interest" description="Disordered" evidence="1">
    <location>
        <begin position="144"/>
        <end position="187"/>
    </location>
</feature>
<evidence type="ECO:0000259" key="2">
    <source>
        <dbReference type="Pfam" id="PF01814"/>
    </source>
</evidence>
<dbReference type="Pfam" id="PF01814">
    <property type="entry name" value="Hemerythrin"/>
    <property type="match status" value="1"/>
</dbReference>
<dbReference type="OrthoDB" id="9793637at2"/>
<keyword evidence="4" id="KW-1185">Reference proteome</keyword>
<dbReference type="Gene3D" id="1.20.120.520">
    <property type="entry name" value="nmb1532 protein domain like"/>
    <property type="match status" value="1"/>
</dbReference>
<evidence type="ECO:0000313" key="3">
    <source>
        <dbReference type="EMBL" id="SEG07244.1"/>
    </source>
</evidence>